<comment type="caution">
    <text evidence="3">The sequence shown here is derived from an EMBL/GenBank/DDBJ whole genome shotgun (WGS) entry which is preliminary data.</text>
</comment>
<dbReference type="SUPFAM" id="SSF53850">
    <property type="entry name" value="Periplasmic binding protein-like II"/>
    <property type="match status" value="1"/>
</dbReference>
<feature type="signal peptide" evidence="2">
    <location>
        <begin position="1"/>
        <end position="23"/>
    </location>
</feature>
<gene>
    <name evidence="3" type="ORF">F7O84_10205</name>
</gene>
<dbReference type="AlphaFoldDB" id="A0A7V7QJT5"/>
<evidence type="ECO:0000256" key="1">
    <source>
        <dbReference type="SAM" id="MobiDB-lite"/>
    </source>
</evidence>
<reference evidence="3 4" key="1">
    <citation type="submission" date="2019-09" db="EMBL/GenBank/DDBJ databases">
        <authorList>
            <person name="Valk L.C."/>
        </authorList>
    </citation>
    <scope>NUCLEOTIDE SEQUENCE [LARGE SCALE GENOMIC DNA]</scope>
    <source>
        <strain evidence="3">GalUA</strain>
    </source>
</reference>
<proteinExistence type="predicted"/>
<feature type="compositionally biased region" description="Basic and acidic residues" evidence="1">
    <location>
        <begin position="29"/>
        <end position="47"/>
    </location>
</feature>
<dbReference type="PANTHER" id="PTHR43649:SF14">
    <property type="entry name" value="BLR3389 PROTEIN"/>
    <property type="match status" value="1"/>
</dbReference>
<sequence>MRLKKVGVLLLSAVMTMQLMACAGTSTKGDTKDTITTTEDKTSDDTSIKEDVKEEAKEEVTITIWHQSVTDTDPVKKIIEDSVEDYKKLHPNVTIVQEGVTGEQYKTKIKTAFAAGEAPDISYMFGGGSFVKPYIDAGYLLPIDEYLTSDVKDKILDGMLENCTYNGKIYTFPTITFLANLYCNTEMFEKAGATYPTTWTELLDAVDKLKAAGYNPIILGEKDRWPGMYWFDIISARQVGNPAIMEAFKDPTKFNSEGFVKAAEKMQELVNAGAFNSTMLSMSYDEMVSGFAAGQGAMLFQANWIHPNFENEDAVTNGKVKAIAFPIIEGAAGTATEFSGGSSDGYYINANTKHPKEAYEYLAYLSERIGIEGYEAGAGLPCWDASSVDASKLSPLSQQSAQLMETGTSYITWWDNILSADDSESYKNLVAELLALKITPQEFAEKMSKLQPSELY</sequence>
<reference evidence="3 4" key="2">
    <citation type="submission" date="2020-02" db="EMBL/GenBank/DDBJ databases">
        <title>Candidatus Galacturonibacter soehngenii shows hetero-acetogenic catabolism of galacturonic acid but lacks a canonical carbon monoxide dehydrogenase/acetyl-CoA synthase complex.</title>
        <authorList>
            <person name="Diender M."/>
            <person name="Stouten G.R."/>
            <person name="Petersen J.F."/>
            <person name="Nielsen P.H."/>
            <person name="Dueholm M.S."/>
            <person name="Pronk J.T."/>
            <person name="Van Loosdrecht M.C.M."/>
        </authorList>
    </citation>
    <scope>NUCLEOTIDE SEQUENCE [LARGE SCALE GENOMIC DNA]</scope>
    <source>
        <strain evidence="3">GalUA</strain>
    </source>
</reference>
<dbReference type="PANTHER" id="PTHR43649">
    <property type="entry name" value="ARABINOSE-BINDING PROTEIN-RELATED"/>
    <property type="match status" value="1"/>
</dbReference>
<dbReference type="Gene3D" id="3.40.190.10">
    <property type="entry name" value="Periplasmic binding protein-like II"/>
    <property type="match status" value="2"/>
</dbReference>
<feature type="region of interest" description="Disordered" evidence="1">
    <location>
        <begin position="25"/>
        <end position="47"/>
    </location>
</feature>
<evidence type="ECO:0000313" key="4">
    <source>
        <dbReference type="Proteomes" id="UP000461768"/>
    </source>
</evidence>
<dbReference type="EMBL" id="WAGX01000005">
    <property type="protein sequence ID" value="KAB1437948.1"/>
    <property type="molecule type" value="Genomic_DNA"/>
</dbReference>
<dbReference type="RefSeq" id="WP_151144592.1">
    <property type="nucleotide sequence ID" value="NZ_WAGX01000005.1"/>
</dbReference>
<evidence type="ECO:0000256" key="2">
    <source>
        <dbReference type="SAM" id="SignalP"/>
    </source>
</evidence>
<dbReference type="OrthoDB" id="41208at2"/>
<accession>A0A7V7QJT5</accession>
<dbReference type="InterPro" id="IPR006059">
    <property type="entry name" value="SBP"/>
</dbReference>
<dbReference type="Proteomes" id="UP000461768">
    <property type="component" value="Unassembled WGS sequence"/>
</dbReference>
<evidence type="ECO:0000313" key="3">
    <source>
        <dbReference type="EMBL" id="KAB1437948.1"/>
    </source>
</evidence>
<protein>
    <submittedName>
        <fullName evidence="3">Extracellular solute-binding protein</fullName>
    </submittedName>
</protein>
<keyword evidence="2" id="KW-0732">Signal</keyword>
<keyword evidence="4" id="KW-1185">Reference proteome</keyword>
<feature type="chain" id="PRO_5031546147" evidence="2">
    <location>
        <begin position="24"/>
        <end position="456"/>
    </location>
</feature>
<dbReference type="InterPro" id="IPR050490">
    <property type="entry name" value="Bact_solute-bd_prot1"/>
</dbReference>
<organism evidence="3 4">
    <name type="scientific">Candidatus Galacturonatibacter soehngenii</name>
    <dbReference type="NCBI Taxonomy" id="2307010"/>
    <lineage>
        <taxon>Bacteria</taxon>
        <taxon>Bacillati</taxon>
        <taxon>Bacillota</taxon>
        <taxon>Clostridia</taxon>
        <taxon>Lachnospirales</taxon>
        <taxon>Lachnospiraceae</taxon>
        <taxon>Candidatus Galacturonatibacter</taxon>
    </lineage>
</organism>
<name>A0A7V7QJT5_9FIRM</name>
<dbReference type="Pfam" id="PF01547">
    <property type="entry name" value="SBP_bac_1"/>
    <property type="match status" value="1"/>
</dbReference>